<feature type="region of interest" description="Disordered" evidence="1">
    <location>
        <begin position="1999"/>
        <end position="2051"/>
    </location>
</feature>
<feature type="compositionally biased region" description="Polar residues" evidence="1">
    <location>
        <begin position="2446"/>
        <end position="2456"/>
    </location>
</feature>
<feature type="compositionally biased region" description="Low complexity" evidence="1">
    <location>
        <begin position="2460"/>
        <end position="2476"/>
    </location>
</feature>
<feature type="region of interest" description="Disordered" evidence="1">
    <location>
        <begin position="2329"/>
        <end position="2369"/>
    </location>
</feature>
<sequence>MDTCGLSPTVGSVLAMTGRLVNSSPTVNGKDGEETPTSSPGCCHHKRNSNGGGGGDVDEEEEEEDAGETTMVLTCEGNITDPNLSTKLECLMHRLQHLTQCERAPRVHVVEPWNSVRVTFSIPREAARRLNLLAQAGEPALRSLGILSVQVQGDQVISLRLAGNGSSEGNELVLRATDGPVSGNVMDRISGLLGSAASHVPAHHHGHHQHHHPHQTLQYRAAHPQSVPGFQYGQQVSASPAALQPHSAVVVRSAPSSMLHHRPAYVANHQPTPPPPYPNSTEPMHNVSHVSQAPPSSYVVHNTGEPAMPASSQAISNYRLTSMSGVPTMLATTVSAPGARHVIVRPPPPQQQLVHLQQQQSPQPASVPPAISVPQSSVVAVTTMGNVVKNSPLLVGLLQQPEQTTQSKTVAELGLASSHLTSMAANHYDNTNASSHIHNRQIVNSSLNQYSSTTRSRDGLTTHQQLFSGGSVITNARVPLPGGLQQHPLATGKPPPMVCATGGNITTPEAVTVTSSQVSVSTSVSGTVVLSARSKLAYALPHVPAASNSGGVMQQASILPQRSSISSVGSNNSALTGSASAAASPSPAISPTPSSPSPHPSSTPGVAQSTMSGVPLFASNHVTALTPPLTPSNQPGLSSGSSVSASNGTSTSLSDTSQISSVTDMHMVFTSTASNASTSNTFVETKISKAPSPKMLGSKESQYLINPNTGLLEPRHNTDSSDSESEIRSSPILKNSPQLHTSLQTCSKTTSFLSIQPSAALDQVSSGSSELVSLSGSAEDKNLDCNKDSFDSSSSTYKAPSIMSASSVEPSKFSLHVSLAQTENLKEDSPGNSHWDDNKSIVTTPGSGELRLTLKLGREGLAQKVLKPNPVKKLERKDSSTCLNSANQSSSEQRIPKIHIKFGSHTSVIVKSEEKEKNRKLMDQQSREERKRKGNRRKTRIGDSDSERTESTKLKQSCTLDSALKVNDSKRMKLEVESDLSPNSRLKDLTDTRIKGPRTYEDRYPTKVDNVKVTKFDSKLRTRPKIKTPLRKLGGINNIGELTSHKILETLPPSITKVAAMHTQQPHRNPSSSCPSTNFFSSSDQSTSNTLNDISLSVKDGTASSSLAKPQMNGEMSHGERSAISRALQSNAFSELTSAGKLTIKRKAGGVDIIGTSTSLSLLKKETPQSDPKRKIGPTCIPTYLNSSVLINKVPSGVSSGNSYSRLHDPDRSRSANASRPSKGGDLLKTALCANFPALNANSDITIQSVRKKDILSLRPGADDGLVARGLTTHKGPSYSSLPDILNKSGRVTCIDVTDRRAVEEAVKSSRNSVTTNDIQPKMSDKLERWNCSSGGSASSTAAQSLPSSSLASSNLAVRRQPESTNFFSSSVSVESKDPEDGLKCSSNQPSTDTNSGVHKSPVENSSLVVNTSNCDNSVRKSMEDGDASGAVGVIGAEAHSISSGDGASVVADCSDGSKGVESNKDSVTSVTTSVAASTVPCIKPSEIESPEGTPKGEHGSGGQGGEDSGIESMDALSEKSPNQSDQSPHRRDEKDCDAFSSDASKSANTLTNYVRRAATTSSANVVTACGMQSSGGVCSNSPTSSASITSGNASVFTEASKQPLEPLECPSSSDHSNGNSHPELCPRLITVDTTANTASESGVDKESDLASVNKTNFHDGENFRLLPSTSKTTESELTLEEGKEVNSSVNGPNDLSPCIAEIKPVSAIHAESSEANNAAANPKDVPEDSCSISPELEASEMSGSEQTSITNIPPEASTSKISIPDEIPSTVSVTESGTSKTEIGQPSVEASDIPISTGVLASCSSEVVEVTSANTTVASTAMIFLTSSSLSSQTISSITSCSPKVVTIKSSPFSTSQASSLTPPVGKAFRLVSLPENMSMSPSASPVKGQLVTFKQLIPTSGSTSQSKCSIMSTVSNKLDDGPPSLLKAQLLAPPSNAHHASYPFVAGMHVTDAAAVATTNGEQDNLDFVGFSSSSIVKVKHSSTKISQIITPEKDDLKSGILSPTEDEPKPLRVQPPLYTYGSNKDRKKDFDNENDDREKLSPPRVAEKDSIETTIKNESNLKDFKLLKIEDSLGMIKCKTGREFDVLTIEIPANNSELIDDKRLTRATRQSARIASPKINSCEVSPRTLDRRSPSYSVTGNSSTVAQQLLHLQQQQQQQQVHLVVSSSGGAPSNSFCGSTSLTPSMSSLANSCVSISGRVLANSGSITVTSLSGNVSKIGSCSGTLPATRGAYKRRRYESSDGNLSVAVPPSKQPRRGRLASAEPHHKIHNTRPTDPNLRYAAGDDSSSSDDDEEGSCGSGVVVVGVATCVAEAAAAAAASSEASIAASASQTKRRSVPPLAALDDEEDDEHRSSSRSRNNGTRNRCNAVATVTGVQQQNGNSVVTSCAAAAITLLTPASRTTVATADLSGCSTNRNASPSSASTSTSIAVSNNITNNNCNTGVTASGSSYTEGETRPTTPSRRSSVATRASSHNLPPGESTSIASVSSTDAAGIDTVEEKSTHFPPTGMSDTGDDEGIPVINDAPQVALAEHNRAAPDKVPAESPEPADDSRTKETISTRETRGTALHGSKFQGLASAAPPANASNKTNSNNNNNTTNTNNNNNSKNEDGESITVSDNRRKTRSAAAAPDESISKRRRVSKDK</sequence>
<feature type="region of interest" description="Disordered" evidence="1">
    <location>
        <begin position="1200"/>
        <end position="1223"/>
    </location>
</feature>
<feature type="compositionally biased region" description="Basic residues" evidence="1">
    <location>
        <begin position="201"/>
        <end position="214"/>
    </location>
</feature>
<feature type="compositionally biased region" description="Polar residues" evidence="1">
    <location>
        <begin position="1385"/>
        <end position="1410"/>
    </location>
</feature>
<feature type="compositionally biased region" description="Polar residues" evidence="1">
    <location>
        <begin position="1742"/>
        <end position="1762"/>
    </location>
</feature>
<dbReference type="GeneID" id="108667717"/>
<feature type="compositionally biased region" description="Basic and acidic residues" evidence="1">
    <location>
        <begin position="2026"/>
        <end position="2051"/>
    </location>
</feature>
<feature type="compositionally biased region" description="Polar residues" evidence="1">
    <location>
        <begin position="1611"/>
        <end position="1621"/>
    </location>
</feature>
<keyword evidence="3" id="KW-1185">Reference proteome</keyword>
<feature type="compositionally biased region" description="Low complexity" evidence="1">
    <location>
        <begin position="2580"/>
        <end position="2609"/>
    </location>
</feature>
<feature type="compositionally biased region" description="Basic and acidic residues" evidence="1">
    <location>
        <begin position="824"/>
        <end position="839"/>
    </location>
</feature>
<dbReference type="GO" id="GO:0045944">
    <property type="term" value="P:positive regulation of transcription by RNA polymerase II"/>
    <property type="evidence" value="ECO:0007669"/>
    <property type="project" value="TreeGrafter"/>
</dbReference>
<dbReference type="GO" id="GO:0005667">
    <property type="term" value="C:transcription regulator complex"/>
    <property type="evidence" value="ECO:0007669"/>
    <property type="project" value="TreeGrafter"/>
</dbReference>
<feature type="compositionally biased region" description="Polar residues" evidence="1">
    <location>
        <begin position="1309"/>
        <end position="1319"/>
    </location>
</feature>
<feature type="compositionally biased region" description="Polar residues" evidence="1">
    <location>
        <begin position="1770"/>
        <end position="1785"/>
    </location>
</feature>
<feature type="region of interest" description="Disordered" evidence="1">
    <location>
        <begin position="1102"/>
        <end position="1122"/>
    </location>
</feature>
<reference evidence="4" key="1">
    <citation type="submission" date="2025-08" db="UniProtKB">
        <authorList>
            <consortium name="RefSeq"/>
        </authorList>
    </citation>
    <scope>IDENTIFICATION</scope>
    <source>
        <tissue evidence="4">Whole organism</tissue>
    </source>
</reference>
<organism evidence="3 4">
    <name type="scientific">Hyalella azteca</name>
    <name type="common">Amphipod</name>
    <dbReference type="NCBI Taxonomy" id="294128"/>
    <lineage>
        <taxon>Eukaryota</taxon>
        <taxon>Metazoa</taxon>
        <taxon>Ecdysozoa</taxon>
        <taxon>Arthropoda</taxon>
        <taxon>Crustacea</taxon>
        <taxon>Multicrustacea</taxon>
        <taxon>Malacostraca</taxon>
        <taxon>Eumalacostraca</taxon>
        <taxon>Peracarida</taxon>
        <taxon>Amphipoda</taxon>
        <taxon>Senticaudata</taxon>
        <taxon>Talitrida</taxon>
        <taxon>Talitroidea</taxon>
        <taxon>Hyalellidae</taxon>
        <taxon>Hyalella</taxon>
    </lineage>
</organism>
<feature type="compositionally biased region" description="Low complexity" evidence="1">
    <location>
        <begin position="1069"/>
        <end position="1083"/>
    </location>
</feature>
<feature type="region of interest" description="Disordered" evidence="1">
    <location>
        <begin position="1455"/>
        <end position="1544"/>
    </location>
</feature>
<dbReference type="InterPro" id="IPR026638">
    <property type="entry name" value="NCOA6"/>
</dbReference>
<feature type="region of interest" description="Disordered" evidence="1">
    <location>
        <begin position="21"/>
        <end position="68"/>
    </location>
</feature>
<dbReference type="InterPro" id="IPR032715">
    <property type="entry name" value="NCOA6_TRADD-N"/>
</dbReference>
<feature type="region of interest" description="Disordered" evidence="1">
    <location>
        <begin position="199"/>
        <end position="219"/>
    </location>
</feature>
<feature type="compositionally biased region" description="Basic and acidic residues" evidence="1">
    <location>
        <begin position="940"/>
        <end position="953"/>
    </location>
</feature>
<evidence type="ECO:0000259" key="2">
    <source>
        <dbReference type="Pfam" id="PF13820"/>
    </source>
</evidence>
<feature type="region of interest" description="Disordered" evidence="1">
    <location>
        <begin position="708"/>
        <end position="740"/>
    </location>
</feature>
<feature type="compositionally biased region" description="Polar residues" evidence="1">
    <location>
        <begin position="1363"/>
        <end position="1374"/>
    </location>
</feature>
<feature type="compositionally biased region" description="Polar residues" evidence="1">
    <location>
        <begin position="2483"/>
        <end position="2494"/>
    </location>
</feature>
<feature type="region of interest" description="Disordered" evidence="1">
    <location>
        <begin position="564"/>
        <end position="611"/>
    </location>
</feature>
<feature type="compositionally biased region" description="Low complexity" evidence="1">
    <location>
        <begin position="631"/>
        <end position="658"/>
    </location>
</feature>
<feature type="compositionally biased region" description="Basic and acidic residues" evidence="1">
    <location>
        <begin position="2553"/>
        <end position="2567"/>
    </location>
</feature>
<gene>
    <name evidence="4" type="primary">LOC108667717</name>
</gene>
<proteinExistence type="predicted"/>
<feature type="compositionally biased region" description="Pro residues" evidence="1">
    <location>
        <begin position="588"/>
        <end position="601"/>
    </location>
</feature>
<feature type="compositionally biased region" description="Acidic residues" evidence="1">
    <location>
        <begin position="56"/>
        <end position="67"/>
    </location>
</feature>
<feature type="region of interest" description="Disordered" evidence="1">
    <location>
        <begin position="823"/>
        <end position="844"/>
    </location>
</feature>
<feature type="region of interest" description="Disordered" evidence="1">
    <location>
        <begin position="867"/>
        <end position="896"/>
    </location>
</feature>
<name>A0A8B7N9A5_HYAAZ</name>
<accession>A0A8B7N9A5</accession>
<dbReference type="Proteomes" id="UP000694843">
    <property type="component" value="Unplaced"/>
</dbReference>
<feature type="region of interest" description="Disordered" evidence="1">
    <location>
        <begin position="912"/>
        <end position="955"/>
    </location>
</feature>
<dbReference type="PANTHER" id="PTHR15690">
    <property type="entry name" value="NUCLEAR RECEPTOR COACTIVATOR 6"/>
    <property type="match status" value="1"/>
</dbReference>
<feature type="compositionally biased region" description="Low complexity" evidence="1">
    <location>
        <begin position="564"/>
        <end position="587"/>
    </location>
</feature>
<feature type="region of interest" description="Disordered" evidence="1">
    <location>
        <begin position="2239"/>
        <end position="2301"/>
    </location>
</feature>
<dbReference type="GO" id="GO:0035097">
    <property type="term" value="C:histone methyltransferase complex"/>
    <property type="evidence" value="ECO:0007669"/>
    <property type="project" value="TreeGrafter"/>
</dbReference>
<feature type="region of interest" description="Disordered" evidence="1">
    <location>
        <begin position="2537"/>
        <end position="2647"/>
    </location>
</feature>
<feature type="compositionally biased region" description="Basic and acidic residues" evidence="1">
    <location>
        <begin position="912"/>
        <end position="931"/>
    </location>
</feature>
<dbReference type="KEGG" id="hazt:108667717"/>
<dbReference type="PANTHER" id="PTHR15690:SF0">
    <property type="entry name" value="NUCLEAR RECEPTOR COACTIVATOR 6"/>
    <property type="match status" value="1"/>
</dbReference>
<feature type="compositionally biased region" description="Low complexity" evidence="1">
    <location>
        <begin position="1333"/>
        <end position="1357"/>
    </location>
</feature>
<evidence type="ECO:0000313" key="3">
    <source>
        <dbReference type="Proteomes" id="UP000694843"/>
    </source>
</evidence>
<feature type="region of interest" description="Disordered" evidence="1">
    <location>
        <begin position="1599"/>
        <end position="1625"/>
    </location>
</feature>
<feature type="region of interest" description="Disordered" evidence="1">
    <location>
        <begin position="2437"/>
        <end position="2524"/>
    </location>
</feature>
<feature type="region of interest" description="Disordered" evidence="1">
    <location>
        <begin position="1669"/>
        <end position="1693"/>
    </location>
</feature>
<dbReference type="OrthoDB" id="5967287at2759"/>
<feature type="compositionally biased region" description="Basic and acidic residues" evidence="1">
    <location>
        <begin position="1528"/>
        <end position="1538"/>
    </location>
</feature>
<evidence type="ECO:0000256" key="1">
    <source>
        <dbReference type="SAM" id="MobiDB-lite"/>
    </source>
</evidence>
<protein>
    <submittedName>
        <fullName evidence="4">Mucin-4 isoform X1</fullName>
    </submittedName>
</protein>
<dbReference type="Pfam" id="PF13820">
    <property type="entry name" value="NCOA6_TRADD-N"/>
    <property type="match status" value="1"/>
</dbReference>
<feature type="region of interest" description="Disordered" evidence="1">
    <location>
        <begin position="1063"/>
        <end position="1086"/>
    </location>
</feature>
<dbReference type="RefSeq" id="XP_018010260.1">
    <property type="nucleotide sequence ID" value="XM_018154771.2"/>
</dbReference>
<feature type="region of interest" description="Disordered" evidence="1">
    <location>
        <begin position="1738"/>
        <end position="1787"/>
    </location>
</feature>
<feature type="compositionally biased region" description="Polar residues" evidence="1">
    <location>
        <begin position="880"/>
        <end position="893"/>
    </location>
</feature>
<dbReference type="GO" id="GO:0003713">
    <property type="term" value="F:transcription coactivator activity"/>
    <property type="evidence" value="ECO:0007669"/>
    <property type="project" value="InterPro"/>
</dbReference>
<evidence type="ECO:0000313" key="4">
    <source>
        <dbReference type="RefSeq" id="XP_018010260.1"/>
    </source>
</evidence>
<feature type="region of interest" description="Disordered" evidence="1">
    <location>
        <begin position="623"/>
        <end position="658"/>
    </location>
</feature>
<feature type="domain" description="Nuclear receptor coactivator 6 TRADD-N" evidence="2">
    <location>
        <begin position="70"/>
        <end position="168"/>
    </location>
</feature>
<feature type="compositionally biased region" description="Low complexity" evidence="1">
    <location>
        <begin position="1467"/>
        <end position="1480"/>
    </location>
</feature>
<feature type="region of interest" description="Disordered" evidence="1">
    <location>
        <begin position="1307"/>
        <end position="1410"/>
    </location>
</feature>